<keyword evidence="1" id="KW-1133">Transmembrane helix</keyword>
<proteinExistence type="predicted"/>
<reference evidence="2" key="1">
    <citation type="submission" date="2018-10" db="EMBL/GenBank/DDBJ databases">
        <authorList>
            <person name="Hariharan J."/>
            <person name="Choudoir M.J."/>
            <person name="Diebold P."/>
            <person name="Panke-Buisse K."/>
            <person name="Campbell A.N."/>
            <person name="Buckley D.H."/>
        </authorList>
    </citation>
    <scope>NUCLEOTIDE SEQUENCE</scope>
    <source>
        <strain evidence="2">Gb1</strain>
    </source>
</reference>
<accession>A0A652KEF1</accession>
<evidence type="ECO:0000313" key="2">
    <source>
        <dbReference type="EMBL" id="TXS22085.1"/>
    </source>
</evidence>
<organism evidence="2">
    <name type="scientific">Streptomyces sp. gb1(2016)</name>
    <dbReference type="NCBI Taxonomy" id="1828321"/>
    <lineage>
        <taxon>Bacteria</taxon>
        <taxon>Bacillati</taxon>
        <taxon>Actinomycetota</taxon>
        <taxon>Actinomycetes</taxon>
        <taxon>Kitasatosporales</taxon>
        <taxon>Streptomycetaceae</taxon>
        <taxon>Streptomyces</taxon>
    </lineage>
</organism>
<feature type="transmembrane region" description="Helical" evidence="1">
    <location>
        <begin position="66"/>
        <end position="84"/>
    </location>
</feature>
<keyword evidence="1" id="KW-0472">Membrane</keyword>
<name>A0A652KEF1_9ACTN</name>
<sequence length="117" mass="12307">MVWDRFAASDPGLLRLTAGLRTVSAIALTLVVLALLGTDVSHMVTGAMTAMTATFAVKDKLVRDQAVTLALGLPVSLAAMSLAALLNSRVVAGDLFFVVLIFAAVYVRRFGERATAL</sequence>
<dbReference type="AlphaFoldDB" id="A0A652KEF1"/>
<feature type="transmembrane region" description="Helical" evidence="1">
    <location>
        <begin position="12"/>
        <end position="34"/>
    </location>
</feature>
<protein>
    <submittedName>
        <fullName evidence="2">FUSC family protein</fullName>
    </submittedName>
</protein>
<gene>
    <name evidence="2" type="ORF">EAO74_36765</name>
</gene>
<dbReference type="EMBL" id="RDBM01000050">
    <property type="protein sequence ID" value="TXS22085.1"/>
    <property type="molecule type" value="Genomic_DNA"/>
</dbReference>
<keyword evidence="1" id="KW-0812">Transmembrane</keyword>
<feature type="non-terminal residue" evidence="2">
    <location>
        <position position="117"/>
    </location>
</feature>
<comment type="caution">
    <text evidence="2">The sequence shown here is derived from an EMBL/GenBank/DDBJ whole genome shotgun (WGS) entry which is preliminary data.</text>
</comment>
<evidence type="ECO:0000256" key="1">
    <source>
        <dbReference type="SAM" id="Phobius"/>
    </source>
</evidence>
<feature type="transmembrane region" description="Helical" evidence="1">
    <location>
        <begin position="90"/>
        <end position="107"/>
    </location>
</feature>